<name>A0A345NLG7_9MICO</name>
<feature type="transmembrane region" description="Helical" evidence="1">
    <location>
        <begin position="171"/>
        <end position="189"/>
    </location>
</feature>
<dbReference type="OrthoDB" id="4966979at2"/>
<dbReference type="Pfam" id="PF07786">
    <property type="entry name" value="HGSNAT_cat"/>
    <property type="match status" value="1"/>
</dbReference>
<organism evidence="3 4">
    <name type="scientific">Ornithinimicrobium avium</name>
    <dbReference type="NCBI Taxonomy" id="2283195"/>
    <lineage>
        <taxon>Bacteria</taxon>
        <taxon>Bacillati</taxon>
        <taxon>Actinomycetota</taxon>
        <taxon>Actinomycetes</taxon>
        <taxon>Micrococcales</taxon>
        <taxon>Ornithinimicrobiaceae</taxon>
        <taxon>Ornithinimicrobium</taxon>
    </lineage>
</organism>
<sequence length="381" mass="38955">MTRVVGVDLARLAALVGMFAAHLISPADPRGPGGVDALFQVVAGRSSALFALLAGVGIALASRGAAADPAGHRLRLVVRSGLVALVGLALGGLPSGLAVILAFYGVLFLCALPVLTWRARSLAVLALAWGLASPVVSLLLRRLVGAPGKIVPSLPDLAHPGELGLELLLTGYYPVLTWATYLFAGMAVGRLDLRRATAGPRLALTGAWLATLALATSALLTSAPGVRSALLADQGLATGDWAQLDTQLRRGLHGTHPAGSGWWLGVWSPHSGSVVDLAHTTGCALLVLGLALWLVRLVPALPWRVLAGAGAMTLTLYSTHVVVLASPFGARGEVALLVHTVLALVVGAAFAAVPTRGPLEAMVSATTRLVPLPVPAASRPD</sequence>
<feature type="transmembrane region" description="Helical" evidence="1">
    <location>
        <begin position="201"/>
        <end position="220"/>
    </location>
</feature>
<keyword evidence="4" id="KW-1185">Reference proteome</keyword>
<feature type="domain" description="Heparan-alpha-glucosaminide N-acetyltransferase catalytic" evidence="2">
    <location>
        <begin position="3"/>
        <end position="198"/>
    </location>
</feature>
<gene>
    <name evidence="3" type="ORF">DV701_06805</name>
</gene>
<feature type="transmembrane region" description="Helical" evidence="1">
    <location>
        <begin position="74"/>
        <end position="91"/>
    </location>
</feature>
<feature type="transmembrane region" description="Helical" evidence="1">
    <location>
        <begin position="9"/>
        <end position="25"/>
    </location>
</feature>
<evidence type="ECO:0000313" key="3">
    <source>
        <dbReference type="EMBL" id="AXH95875.1"/>
    </source>
</evidence>
<keyword evidence="1" id="KW-0472">Membrane</keyword>
<reference evidence="3 4" key="1">
    <citation type="submission" date="2018-07" db="EMBL/GenBank/DDBJ databases">
        <title>Complete genome sequencing of Ornithinimicrobium sp. AMA3305.</title>
        <authorList>
            <person name="Bae J.-W."/>
        </authorList>
    </citation>
    <scope>NUCLEOTIDE SEQUENCE [LARGE SCALE GENOMIC DNA]</scope>
    <source>
        <strain evidence="3 4">AMA3305</strain>
    </source>
</reference>
<feature type="transmembrane region" description="Helical" evidence="1">
    <location>
        <begin position="37"/>
        <end position="62"/>
    </location>
</feature>
<dbReference type="AlphaFoldDB" id="A0A345NLG7"/>
<dbReference type="RefSeq" id="WP_114927640.1">
    <property type="nucleotide sequence ID" value="NZ_CP031229.1"/>
</dbReference>
<feature type="transmembrane region" description="Helical" evidence="1">
    <location>
        <begin position="334"/>
        <end position="353"/>
    </location>
</feature>
<evidence type="ECO:0000256" key="1">
    <source>
        <dbReference type="SAM" id="Phobius"/>
    </source>
</evidence>
<keyword evidence="1" id="KW-1133">Transmembrane helix</keyword>
<dbReference type="KEGG" id="orn:DV701_06805"/>
<evidence type="ECO:0000259" key="2">
    <source>
        <dbReference type="Pfam" id="PF07786"/>
    </source>
</evidence>
<feature type="transmembrane region" description="Helical" evidence="1">
    <location>
        <begin position="97"/>
        <end position="115"/>
    </location>
</feature>
<dbReference type="Proteomes" id="UP000253790">
    <property type="component" value="Chromosome"/>
</dbReference>
<feature type="transmembrane region" description="Helical" evidence="1">
    <location>
        <begin position="122"/>
        <end position="140"/>
    </location>
</feature>
<dbReference type="InterPro" id="IPR012429">
    <property type="entry name" value="HGSNAT_cat"/>
</dbReference>
<accession>A0A345NLG7</accession>
<evidence type="ECO:0000313" key="4">
    <source>
        <dbReference type="Proteomes" id="UP000253790"/>
    </source>
</evidence>
<protein>
    <submittedName>
        <fullName evidence="3">DUF1624 domain-containing protein</fullName>
    </submittedName>
</protein>
<feature type="transmembrane region" description="Helical" evidence="1">
    <location>
        <begin position="305"/>
        <end position="328"/>
    </location>
</feature>
<dbReference type="EMBL" id="CP031229">
    <property type="protein sequence ID" value="AXH95875.1"/>
    <property type="molecule type" value="Genomic_DNA"/>
</dbReference>
<proteinExistence type="predicted"/>
<keyword evidence="1" id="KW-0812">Transmembrane</keyword>
<feature type="transmembrane region" description="Helical" evidence="1">
    <location>
        <begin position="277"/>
        <end position="298"/>
    </location>
</feature>